<dbReference type="Pfam" id="PF19937">
    <property type="entry name" value="GldC-like"/>
    <property type="match status" value="1"/>
</dbReference>
<name>A0ABT6Y487_9BACT</name>
<protein>
    <submittedName>
        <fullName evidence="1">Gliding motility protein GldC</fullName>
    </submittedName>
</protein>
<comment type="caution">
    <text evidence="1">The sequence shown here is derived from an EMBL/GenBank/DDBJ whole genome shotgun (WGS) entry which is preliminary data.</text>
</comment>
<dbReference type="Proteomes" id="UP001236507">
    <property type="component" value="Unassembled WGS sequence"/>
</dbReference>
<evidence type="ECO:0000313" key="1">
    <source>
        <dbReference type="EMBL" id="MDI9858383.1"/>
    </source>
</evidence>
<organism evidence="1 2">
    <name type="scientific">Flectobacillus roseus</name>
    <dbReference type="NCBI Taxonomy" id="502259"/>
    <lineage>
        <taxon>Bacteria</taxon>
        <taxon>Pseudomonadati</taxon>
        <taxon>Bacteroidota</taxon>
        <taxon>Cytophagia</taxon>
        <taxon>Cytophagales</taxon>
        <taxon>Flectobacillaceae</taxon>
        <taxon>Flectobacillus</taxon>
    </lineage>
</organism>
<accession>A0ABT6Y487</accession>
<gene>
    <name evidence="1" type="primary">gldC</name>
    <name evidence="1" type="ORF">QM524_04065</name>
</gene>
<keyword evidence="2" id="KW-1185">Reference proteome</keyword>
<reference evidence="1 2" key="1">
    <citation type="submission" date="2023-05" db="EMBL/GenBank/DDBJ databases">
        <title>Novel species of genus Flectobacillus isolated from stream in China.</title>
        <authorList>
            <person name="Lu H."/>
        </authorList>
    </citation>
    <scope>NUCLEOTIDE SEQUENCE [LARGE SCALE GENOMIC DNA]</scope>
    <source>
        <strain evidence="1 2">KCTC 42575</strain>
    </source>
</reference>
<dbReference type="EMBL" id="JASHIF010000002">
    <property type="protein sequence ID" value="MDI9858383.1"/>
    <property type="molecule type" value="Genomic_DNA"/>
</dbReference>
<dbReference type="RefSeq" id="WP_095166009.1">
    <property type="nucleotide sequence ID" value="NZ_JASHIF010000002.1"/>
</dbReference>
<dbReference type="NCBIfam" id="TIGR03515">
    <property type="entry name" value="GldC"/>
    <property type="match status" value="1"/>
</dbReference>
<evidence type="ECO:0000313" key="2">
    <source>
        <dbReference type="Proteomes" id="UP001236507"/>
    </source>
</evidence>
<dbReference type="InterPro" id="IPR019854">
    <property type="entry name" value="Motility-assoc_prot_GldC"/>
</dbReference>
<sequence>MKKSEINFQVTLDDQSIPEQIQWTATENPNEGIEETKSIFIGVWDHYHKGTLALPLWTKDMDVLEMKRFYIEMMGSIAEAAIRATGDEAMAIKIDALCKDLSQTLKEEMKAAQQQQA</sequence>
<proteinExistence type="predicted"/>